<dbReference type="OrthoDB" id="6375174at2759"/>
<dbReference type="FunFam" id="3.90.190.10:FF:000084">
    <property type="entry name" value="Tyrosine phospatase-like protein"/>
    <property type="match status" value="1"/>
</dbReference>
<dbReference type="PANTHER" id="PTHR31126">
    <property type="entry name" value="TYROSINE-PROTEIN PHOSPHATASE"/>
    <property type="match status" value="1"/>
</dbReference>
<feature type="region of interest" description="Disordered" evidence="1">
    <location>
        <begin position="195"/>
        <end position="224"/>
    </location>
</feature>
<dbReference type="Pfam" id="PF03162">
    <property type="entry name" value="Y_phosphatase2"/>
    <property type="match status" value="1"/>
</dbReference>
<dbReference type="PANTHER" id="PTHR31126:SF14">
    <property type="entry name" value="TYROSINE-PROTEIN PHOSPHATASE OCA6-RELATED"/>
    <property type="match status" value="1"/>
</dbReference>
<gene>
    <name evidence="2" type="primary">OCA6</name>
    <name evidence="2" type="ORF">AWJ20_1522</name>
</gene>
<dbReference type="SUPFAM" id="SSF52799">
    <property type="entry name" value="(Phosphotyrosine protein) phosphatases II"/>
    <property type="match status" value="1"/>
</dbReference>
<sequence>MTTSITTVKENEGLREKRIIAPLRFGLVQPNLYRGSYPQPHSVEFLKRLGLKSIVSLTPEPLQIPEVIQFANENSIKLIHIECGEAKSKSKKKRGVPVQHDVAQQAVELMINADVAPMYIHCLNGSQVTCLVIACLRKLSFWSMASIAEEFLRYSELEAADEGFIEKFRAEISVPPSTVPWMWKGLSKTGVVRNHPTLKISETPKEQKEYKEANEAPESSEPVQ</sequence>
<organism evidence="2 3">
    <name type="scientific">Sugiyamaella lignohabitans</name>
    <dbReference type="NCBI Taxonomy" id="796027"/>
    <lineage>
        <taxon>Eukaryota</taxon>
        <taxon>Fungi</taxon>
        <taxon>Dikarya</taxon>
        <taxon>Ascomycota</taxon>
        <taxon>Saccharomycotina</taxon>
        <taxon>Dipodascomycetes</taxon>
        <taxon>Dipodascales</taxon>
        <taxon>Trichomonascaceae</taxon>
        <taxon>Sugiyamaella</taxon>
    </lineage>
</organism>
<evidence type="ECO:0000256" key="1">
    <source>
        <dbReference type="SAM" id="MobiDB-lite"/>
    </source>
</evidence>
<dbReference type="InterPro" id="IPR029021">
    <property type="entry name" value="Prot-tyrosine_phosphatase-like"/>
</dbReference>
<dbReference type="EMBL" id="CP014501">
    <property type="protein sequence ID" value="ANB13240.1"/>
    <property type="molecule type" value="Genomic_DNA"/>
</dbReference>
<feature type="compositionally biased region" description="Basic and acidic residues" evidence="1">
    <location>
        <begin position="202"/>
        <end position="214"/>
    </location>
</feature>
<dbReference type="GO" id="GO:0016791">
    <property type="term" value="F:phosphatase activity"/>
    <property type="evidence" value="ECO:0007669"/>
    <property type="project" value="TreeGrafter"/>
</dbReference>
<dbReference type="Proteomes" id="UP000189580">
    <property type="component" value="Chromosome a"/>
</dbReference>
<evidence type="ECO:0000313" key="3">
    <source>
        <dbReference type="Proteomes" id="UP000189580"/>
    </source>
</evidence>
<dbReference type="GeneID" id="30033334"/>
<evidence type="ECO:0000313" key="2">
    <source>
        <dbReference type="EMBL" id="ANB13240.1"/>
    </source>
</evidence>
<dbReference type="InterPro" id="IPR004861">
    <property type="entry name" value="Siw14-like"/>
</dbReference>
<dbReference type="AlphaFoldDB" id="A0A167DSH9"/>
<keyword evidence="3" id="KW-1185">Reference proteome</keyword>
<proteinExistence type="predicted"/>
<reference evidence="2 3" key="1">
    <citation type="submission" date="2016-02" db="EMBL/GenBank/DDBJ databases">
        <title>Complete genome sequence and transcriptome regulation of the pentose utilising yeast Sugiyamaella lignohabitans.</title>
        <authorList>
            <person name="Bellasio M."/>
            <person name="Peymann A."/>
            <person name="Valli M."/>
            <person name="Sipitzky M."/>
            <person name="Graf A."/>
            <person name="Sauer M."/>
            <person name="Marx H."/>
            <person name="Mattanovich D."/>
        </authorList>
    </citation>
    <scope>NUCLEOTIDE SEQUENCE [LARGE SCALE GENOMIC DNA]</scope>
    <source>
        <strain evidence="2 3">CBS 10342</strain>
    </source>
</reference>
<dbReference type="RefSeq" id="XP_018735717.1">
    <property type="nucleotide sequence ID" value="XM_018878411.1"/>
</dbReference>
<protein>
    <submittedName>
        <fullName evidence="2">Oca6p</fullName>
    </submittedName>
</protein>
<accession>A0A167DSH9</accession>
<dbReference type="KEGG" id="slb:AWJ20_1522"/>
<name>A0A167DSH9_9ASCO</name>
<dbReference type="Gene3D" id="3.90.190.10">
    <property type="entry name" value="Protein tyrosine phosphatase superfamily"/>
    <property type="match status" value="1"/>
</dbReference>